<dbReference type="Pfam" id="PF00583">
    <property type="entry name" value="Acetyltransf_1"/>
    <property type="match status" value="1"/>
</dbReference>
<dbReference type="InterPro" id="IPR016181">
    <property type="entry name" value="Acyl_CoA_acyltransferase"/>
</dbReference>
<evidence type="ECO:0000256" key="1">
    <source>
        <dbReference type="SAM" id="MobiDB-lite"/>
    </source>
</evidence>
<organism evidence="3 4">
    <name type="scientific">Raphidocelis subcapitata</name>
    <dbReference type="NCBI Taxonomy" id="307507"/>
    <lineage>
        <taxon>Eukaryota</taxon>
        <taxon>Viridiplantae</taxon>
        <taxon>Chlorophyta</taxon>
        <taxon>core chlorophytes</taxon>
        <taxon>Chlorophyceae</taxon>
        <taxon>CS clade</taxon>
        <taxon>Sphaeropleales</taxon>
        <taxon>Selenastraceae</taxon>
        <taxon>Raphidocelis</taxon>
    </lineage>
</organism>
<keyword evidence="4" id="KW-1185">Reference proteome</keyword>
<feature type="region of interest" description="Disordered" evidence="1">
    <location>
        <begin position="475"/>
        <end position="500"/>
    </location>
</feature>
<dbReference type="OrthoDB" id="41532at2759"/>
<sequence length="590" mass="60462">MPADLGDEAERLLAEASRVLPPEAIEAVMSKPPEERLPLLQALVQAVEIEYGQLAAAEWAAVRGDPERYGFKAADVPAAADPSRAVALAARARRGAAGRHLCGVLLATSEPLGGAARRQRAAAAAAVAAGPADDPWPRARGAPAPAPAPGEAAPAGEGAPASAPAPDPAQEDAAAVLAALRAAGSKAPQLGIAVQLLGVDYEFRRQGIGSTLLDLLEAFAVEAGAGVVWLWAARHNEKGSAFWRARGFEETGAASSSPAGEFALLYKRCESSAGADEDGGGGGGGKSGGRGGKRSGGFGGGGGGGGGGGAGGGAGRRGKRGKPAKALPADVAAFTPAARWLDWPLSEATLGALRVLPQVEAARQEVILKYHRGTLGVRRGTEWNPSVEVARSKHVPAASSEALANALPPCRLRADDARRASLRPAAAVTGTFDAVHRYHAFTRGDATTGWEHSTLTRPSEQRRWLERLDARVAAAAGRRSQSAPRAARGDGSPPRPGLVERERTFAEARRAEKERAAETRRKWVRAYGPDGAAAMEAAAAAAARRQGFASGCGDGGGGGPAVSRRRVLIPLTADDLRAVVALPDTGLLSD</sequence>
<dbReference type="Proteomes" id="UP000247498">
    <property type="component" value="Unassembled WGS sequence"/>
</dbReference>
<dbReference type="GO" id="GO:0005884">
    <property type="term" value="C:actin filament"/>
    <property type="evidence" value="ECO:0007669"/>
    <property type="project" value="TreeGrafter"/>
</dbReference>
<dbReference type="InParanoid" id="A0A2V0P643"/>
<name>A0A2V0P643_9CHLO</name>
<feature type="domain" description="N-acetyltransferase" evidence="2">
    <location>
        <begin position="182"/>
        <end position="270"/>
    </location>
</feature>
<dbReference type="AlphaFoldDB" id="A0A2V0P643"/>
<accession>A0A2V0P643</accession>
<dbReference type="PROSITE" id="PS51186">
    <property type="entry name" value="GNAT"/>
    <property type="match status" value="1"/>
</dbReference>
<gene>
    <name evidence="3" type="ORF">Rsub_07772</name>
</gene>
<protein>
    <recommendedName>
        <fullName evidence="2">N-acetyltransferase domain-containing protein</fullName>
    </recommendedName>
</protein>
<comment type="caution">
    <text evidence="3">The sequence shown here is derived from an EMBL/GenBank/DDBJ whole genome shotgun (WGS) entry which is preliminary data.</text>
</comment>
<feature type="region of interest" description="Disordered" evidence="1">
    <location>
        <begin position="273"/>
        <end position="324"/>
    </location>
</feature>
<evidence type="ECO:0000259" key="2">
    <source>
        <dbReference type="PROSITE" id="PS51186"/>
    </source>
</evidence>
<evidence type="ECO:0000313" key="4">
    <source>
        <dbReference type="Proteomes" id="UP000247498"/>
    </source>
</evidence>
<dbReference type="GO" id="GO:0016747">
    <property type="term" value="F:acyltransferase activity, transferring groups other than amino-acyl groups"/>
    <property type="evidence" value="ECO:0007669"/>
    <property type="project" value="InterPro"/>
</dbReference>
<evidence type="ECO:0000313" key="3">
    <source>
        <dbReference type="EMBL" id="GBF95344.1"/>
    </source>
</evidence>
<dbReference type="GO" id="GO:0030048">
    <property type="term" value="P:actin filament-based movement"/>
    <property type="evidence" value="ECO:0007669"/>
    <property type="project" value="TreeGrafter"/>
</dbReference>
<dbReference type="Gene3D" id="3.40.630.30">
    <property type="match status" value="1"/>
</dbReference>
<reference evidence="3 4" key="1">
    <citation type="journal article" date="2018" name="Sci. Rep.">
        <title>Raphidocelis subcapitata (=Pseudokirchneriella subcapitata) provides an insight into genome evolution and environmental adaptations in the Sphaeropleales.</title>
        <authorList>
            <person name="Suzuki S."/>
            <person name="Yamaguchi H."/>
            <person name="Nakajima N."/>
            <person name="Kawachi M."/>
        </authorList>
    </citation>
    <scope>NUCLEOTIDE SEQUENCE [LARGE SCALE GENOMIC DNA]</scope>
    <source>
        <strain evidence="3 4">NIES-35</strain>
    </source>
</reference>
<proteinExistence type="predicted"/>
<dbReference type="PANTHER" id="PTHR48226">
    <property type="entry name" value="OS06G0326200 PROTEIN"/>
    <property type="match status" value="1"/>
</dbReference>
<dbReference type="SUPFAM" id="SSF55729">
    <property type="entry name" value="Acyl-CoA N-acyltransferases (Nat)"/>
    <property type="match status" value="1"/>
</dbReference>
<dbReference type="InterPro" id="IPR053099">
    <property type="entry name" value="WAS/WASL-interacting_domain"/>
</dbReference>
<dbReference type="PANTHER" id="PTHR48226:SF1">
    <property type="entry name" value="WAS_WASL-INTERACTING PROTEIN FAMILY MEMBER 1"/>
    <property type="match status" value="1"/>
</dbReference>
<feature type="compositionally biased region" description="Low complexity" evidence="1">
    <location>
        <begin position="126"/>
        <end position="164"/>
    </location>
</feature>
<feature type="compositionally biased region" description="Gly residues" evidence="1">
    <location>
        <begin position="280"/>
        <end position="315"/>
    </location>
</feature>
<feature type="region of interest" description="Disordered" evidence="1">
    <location>
        <begin position="126"/>
        <end position="170"/>
    </location>
</feature>
<dbReference type="EMBL" id="BDRX01000063">
    <property type="protein sequence ID" value="GBF95344.1"/>
    <property type="molecule type" value="Genomic_DNA"/>
</dbReference>
<dbReference type="InterPro" id="IPR000182">
    <property type="entry name" value="GNAT_dom"/>
</dbReference>
<dbReference type="CDD" id="cd04301">
    <property type="entry name" value="NAT_SF"/>
    <property type="match status" value="1"/>
</dbReference>
<dbReference type="STRING" id="307507.A0A2V0P643"/>